<dbReference type="RefSeq" id="XP_056067308.1">
    <property type="nucleotide sequence ID" value="XM_056218043.1"/>
</dbReference>
<proteinExistence type="predicted"/>
<evidence type="ECO:0000313" key="2">
    <source>
        <dbReference type="Proteomes" id="UP001140513"/>
    </source>
</evidence>
<name>A0A9W8XDH4_9PLEO</name>
<dbReference type="GeneID" id="80912822"/>
<organism evidence="1 2">
    <name type="scientific">Didymosphaeria variabile</name>
    <dbReference type="NCBI Taxonomy" id="1932322"/>
    <lineage>
        <taxon>Eukaryota</taxon>
        <taxon>Fungi</taxon>
        <taxon>Dikarya</taxon>
        <taxon>Ascomycota</taxon>
        <taxon>Pezizomycotina</taxon>
        <taxon>Dothideomycetes</taxon>
        <taxon>Pleosporomycetidae</taxon>
        <taxon>Pleosporales</taxon>
        <taxon>Massarineae</taxon>
        <taxon>Didymosphaeriaceae</taxon>
        <taxon>Didymosphaeria</taxon>
    </lineage>
</organism>
<gene>
    <name evidence="1" type="ORF">N0V89_009292</name>
</gene>
<protein>
    <submittedName>
        <fullName evidence="1">Uncharacterized protein</fullName>
    </submittedName>
</protein>
<evidence type="ECO:0000313" key="1">
    <source>
        <dbReference type="EMBL" id="KAJ4347920.1"/>
    </source>
</evidence>
<comment type="caution">
    <text evidence="1">The sequence shown here is derived from an EMBL/GenBank/DDBJ whole genome shotgun (WGS) entry which is preliminary data.</text>
</comment>
<dbReference type="AlphaFoldDB" id="A0A9W8XDH4"/>
<accession>A0A9W8XDH4</accession>
<dbReference type="Proteomes" id="UP001140513">
    <property type="component" value="Unassembled WGS sequence"/>
</dbReference>
<reference evidence="1" key="1">
    <citation type="submission" date="2022-10" db="EMBL/GenBank/DDBJ databases">
        <title>Tapping the CABI collections for fungal endophytes: first genome assemblies for Collariella, Neodidymelliopsis, Ascochyta clinopodiicola, Didymella pomorum, Didymosphaeria variabile, Neocosmospora piperis and Neocucurbitaria cava.</title>
        <authorList>
            <person name="Hill R."/>
        </authorList>
    </citation>
    <scope>NUCLEOTIDE SEQUENCE</scope>
    <source>
        <strain evidence="1">IMI 356815</strain>
    </source>
</reference>
<keyword evidence="2" id="KW-1185">Reference proteome</keyword>
<dbReference type="OrthoDB" id="47059at2759"/>
<dbReference type="EMBL" id="JAPEUX010000007">
    <property type="protein sequence ID" value="KAJ4347920.1"/>
    <property type="molecule type" value="Genomic_DNA"/>
</dbReference>
<sequence length="103" mass="11276">MTETHADFLPASGAIVVVICSSQNVLSYDPKAYERQTRFAQDVMKRVAETKSLAGVPVVVLLVSNGTARQTHEYGLKDFPTLVTLNDYSTAALTNAVRVLFEK</sequence>